<dbReference type="EMBL" id="AJWY01001905">
    <property type="protein sequence ID" value="EKC79080.1"/>
    <property type="molecule type" value="Genomic_DNA"/>
</dbReference>
<dbReference type="Gene3D" id="3.40.50.300">
    <property type="entry name" value="P-loop containing nucleotide triphosphate hydrolases"/>
    <property type="match status" value="1"/>
</dbReference>
<evidence type="ECO:0000256" key="2">
    <source>
        <dbReference type="ARBA" id="ARBA00022490"/>
    </source>
</evidence>
<dbReference type="GO" id="GO:0005694">
    <property type="term" value="C:chromosome"/>
    <property type="evidence" value="ECO:0007669"/>
    <property type="project" value="InterPro"/>
</dbReference>
<feature type="coiled-coil region" evidence="7">
    <location>
        <begin position="41"/>
        <end position="338"/>
    </location>
</feature>
<reference evidence="9" key="1">
    <citation type="journal article" date="2013" name="Environ. Microbiol.">
        <title>Microbiota from the distal guts of lean and obese adolescents exhibit partial functional redundancy besides clear differences in community structure.</title>
        <authorList>
            <person name="Ferrer M."/>
            <person name="Ruiz A."/>
            <person name="Lanza F."/>
            <person name="Haange S.B."/>
            <person name="Oberbach A."/>
            <person name="Till H."/>
            <person name="Bargiela R."/>
            <person name="Campoy C."/>
            <person name="Segura M.T."/>
            <person name="Richter M."/>
            <person name="von Bergen M."/>
            <person name="Seifert J."/>
            <person name="Suarez A."/>
        </authorList>
    </citation>
    <scope>NUCLEOTIDE SEQUENCE</scope>
</reference>
<evidence type="ECO:0000256" key="4">
    <source>
        <dbReference type="ARBA" id="ARBA00022840"/>
    </source>
</evidence>
<keyword evidence="2" id="KW-0963">Cytoplasm</keyword>
<evidence type="ECO:0000313" key="9">
    <source>
        <dbReference type="EMBL" id="EKC79080.1"/>
    </source>
</evidence>
<dbReference type="SUPFAM" id="SSF58104">
    <property type="entry name" value="Methyl-accepting chemotaxis protein (MCP) signaling domain"/>
    <property type="match status" value="1"/>
</dbReference>
<accession>K1ULZ8</accession>
<keyword evidence="5 7" id="KW-0175">Coiled coil</keyword>
<dbReference type="CDD" id="cd03278">
    <property type="entry name" value="ABC_SMC_barmotin"/>
    <property type="match status" value="1"/>
</dbReference>
<gene>
    <name evidence="9" type="ORF">LEA_02821</name>
</gene>
<dbReference type="GO" id="GO:0005524">
    <property type="term" value="F:ATP binding"/>
    <property type="evidence" value="ECO:0007669"/>
    <property type="project" value="UniProtKB-KW"/>
</dbReference>
<dbReference type="Gene3D" id="3.30.70.1620">
    <property type="match status" value="1"/>
</dbReference>
<dbReference type="InterPro" id="IPR003395">
    <property type="entry name" value="RecF/RecN/SMC_N"/>
</dbReference>
<evidence type="ECO:0000256" key="3">
    <source>
        <dbReference type="ARBA" id="ARBA00022741"/>
    </source>
</evidence>
<dbReference type="AlphaFoldDB" id="K1ULZ8"/>
<keyword evidence="4" id="KW-0067">ATP-binding</keyword>
<dbReference type="Pfam" id="PF02463">
    <property type="entry name" value="SMC_N"/>
    <property type="match status" value="1"/>
</dbReference>
<feature type="domain" description="RecF/RecN/SMC N-terminal" evidence="8">
    <location>
        <begin position="242"/>
        <end position="534"/>
    </location>
</feature>
<dbReference type="GO" id="GO:0051276">
    <property type="term" value="P:chromosome organization"/>
    <property type="evidence" value="ECO:0007669"/>
    <property type="project" value="InterPro"/>
</dbReference>
<dbReference type="GO" id="GO:0005737">
    <property type="term" value="C:cytoplasm"/>
    <property type="evidence" value="ECO:0007669"/>
    <property type="project" value="UniProtKB-SubCell"/>
</dbReference>
<sequence>KKYSYRFRIVTLDGQVINAGGSMTGGSRVQNAGILSRGNEIERLKGSLASMQKELDGMLSDYKLLSEDASAAKAELEGAEGDLLRAKEENIRREGELKLASDKLSSVSSGVKELLEEKETLEKRIESVSSGAEAARSQIDELKETLENKEKELESITGDSKTLQKNREDVASKAAEIRLRIVSLQKDVEANTDEITRLKNRKTGHLDRLSELDGEIREIEEKNDELRALTERLSADEKALKANHGDAQNQINELISQRDELEKQANDLRLHERAKSEERERLSGDIARLEERKIAMRNEYDNLTSKLYDEYQLTRREAAALEIEIDDYSLAAKRLAELKSQIRALGSVNVSAIEEYKEVSERYEFLSGQISDVETSRAELNKMIDDLTGKMAEQFREQFNRINSCFGQTFIELFGGGKAELRLEDERDVLGSDIEIKVQPPGKNVQNINLLSGGEKGLSAIALLFAILKVTPAPFCIFDEVEAALDDVNVSRYAQYVRRMTKNTQFILITHRRGTMEEADVLYGVTMQEKGVSKLLELKTAEMAKKLGLA</sequence>
<evidence type="ECO:0000256" key="5">
    <source>
        <dbReference type="ARBA" id="ARBA00023054"/>
    </source>
</evidence>
<dbReference type="PANTHER" id="PTHR43977">
    <property type="entry name" value="STRUCTURAL MAINTENANCE OF CHROMOSOMES PROTEIN 3"/>
    <property type="match status" value="1"/>
</dbReference>
<dbReference type="FunFam" id="3.40.50.300:FF:000901">
    <property type="entry name" value="Chromosome partition protein Smc"/>
    <property type="match status" value="1"/>
</dbReference>
<proteinExistence type="predicted"/>
<dbReference type="Gene3D" id="1.20.1060.20">
    <property type="match status" value="1"/>
</dbReference>
<evidence type="ECO:0000259" key="8">
    <source>
        <dbReference type="Pfam" id="PF02463"/>
    </source>
</evidence>
<feature type="non-terminal residue" evidence="9">
    <location>
        <position position="1"/>
    </location>
</feature>
<organism evidence="9">
    <name type="scientific">human gut metagenome</name>
    <dbReference type="NCBI Taxonomy" id="408170"/>
    <lineage>
        <taxon>unclassified sequences</taxon>
        <taxon>metagenomes</taxon>
        <taxon>organismal metagenomes</taxon>
    </lineage>
</organism>
<dbReference type="GO" id="GO:0003677">
    <property type="term" value="F:DNA binding"/>
    <property type="evidence" value="ECO:0007669"/>
    <property type="project" value="UniProtKB-KW"/>
</dbReference>
<dbReference type="InterPro" id="IPR027417">
    <property type="entry name" value="P-loop_NTPase"/>
</dbReference>
<keyword evidence="3" id="KW-0547">Nucleotide-binding</keyword>
<dbReference type="SUPFAM" id="SSF75553">
    <property type="entry name" value="Smc hinge domain"/>
    <property type="match status" value="1"/>
</dbReference>
<dbReference type="Gene3D" id="1.10.287.1490">
    <property type="match status" value="1"/>
</dbReference>
<dbReference type="SUPFAM" id="SSF52540">
    <property type="entry name" value="P-loop containing nucleoside triphosphate hydrolases"/>
    <property type="match status" value="1"/>
</dbReference>
<evidence type="ECO:0000256" key="1">
    <source>
        <dbReference type="ARBA" id="ARBA00004496"/>
    </source>
</evidence>
<name>K1ULZ8_9ZZZZ</name>
<keyword evidence="6" id="KW-0238">DNA-binding</keyword>
<evidence type="ECO:0000256" key="7">
    <source>
        <dbReference type="SAM" id="Coils"/>
    </source>
</evidence>
<evidence type="ECO:0000256" key="6">
    <source>
        <dbReference type="ARBA" id="ARBA00023125"/>
    </source>
</evidence>
<protein>
    <submittedName>
        <fullName evidence="9">Chromosome partition protein smc</fullName>
    </submittedName>
</protein>
<comment type="subcellular location">
    <subcellularLocation>
        <location evidence="1">Cytoplasm</location>
    </subcellularLocation>
</comment>
<comment type="caution">
    <text evidence="9">The sequence shown here is derived from an EMBL/GenBank/DDBJ whole genome shotgun (WGS) entry which is preliminary data.</text>
</comment>
<dbReference type="InterPro" id="IPR036277">
    <property type="entry name" value="SMC_hinge_sf"/>
</dbReference>
<dbReference type="Gene3D" id="6.10.140.1720">
    <property type="match status" value="1"/>
</dbReference>